<proteinExistence type="predicted"/>
<accession>A0A561PLA2</accession>
<protein>
    <submittedName>
        <fullName evidence="1">Uncharacterized protein</fullName>
    </submittedName>
</protein>
<dbReference type="Proteomes" id="UP000320811">
    <property type="component" value="Unassembled WGS sequence"/>
</dbReference>
<gene>
    <name evidence="1" type="ORF">FHW36_10683</name>
</gene>
<reference evidence="1 2" key="1">
    <citation type="submission" date="2019-06" db="EMBL/GenBank/DDBJ databases">
        <title>Sorghum-associated microbial communities from plants grown in Nebraska, USA.</title>
        <authorList>
            <person name="Schachtman D."/>
        </authorList>
    </citation>
    <scope>NUCLEOTIDE SEQUENCE [LARGE SCALE GENOMIC DNA]</scope>
    <source>
        <strain evidence="1 2">1209</strain>
    </source>
</reference>
<sequence>MDFQMSYELTQNDILRTKVRMACVKAANDILADTSAEAAPKWPFCRFVIREPMNSYWLDQIMFSVVSNPMISAQSSDNDIQFEVNSVFSKHALANTNL</sequence>
<organism evidence="1 2">
    <name type="scientific">Chitinophaga polysaccharea</name>
    <dbReference type="NCBI Taxonomy" id="1293035"/>
    <lineage>
        <taxon>Bacteria</taxon>
        <taxon>Pseudomonadati</taxon>
        <taxon>Bacteroidota</taxon>
        <taxon>Chitinophagia</taxon>
        <taxon>Chitinophagales</taxon>
        <taxon>Chitinophagaceae</taxon>
        <taxon>Chitinophaga</taxon>
    </lineage>
</organism>
<keyword evidence="2" id="KW-1185">Reference proteome</keyword>
<dbReference type="AlphaFoldDB" id="A0A561PLA2"/>
<evidence type="ECO:0000313" key="2">
    <source>
        <dbReference type="Proteomes" id="UP000320811"/>
    </source>
</evidence>
<dbReference type="EMBL" id="VIWO01000006">
    <property type="protein sequence ID" value="TWF38860.1"/>
    <property type="molecule type" value="Genomic_DNA"/>
</dbReference>
<comment type="caution">
    <text evidence="1">The sequence shown here is derived from an EMBL/GenBank/DDBJ whole genome shotgun (WGS) entry which is preliminary data.</text>
</comment>
<dbReference type="RefSeq" id="WP_145671294.1">
    <property type="nucleotide sequence ID" value="NZ_VIWO01000006.1"/>
</dbReference>
<evidence type="ECO:0000313" key="1">
    <source>
        <dbReference type="EMBL" id="TWF38860.1"/>
    </source>
</evidence>
<name>A0A561PLA2_9BACT</name>